<feature type="region of interest" description="Disordered" evidence="1">
    <location>
        <begin position="45"/>
        <end position="75"/>
    </location>
</feature>
<dbReference type="EMBL" id="ML977571">
    <property type="protein sequence ID" value="KAF2003617.1"/>
    <property type="molecule type" value="Genomic_DNA"/>
</dbReference>
<reference evidence="2" key="1">
    <citation type="journal article" date="2020" name="Stud. Mycol.">
        <title>101 Dothideomycetes genomes: a test case for predicting lifestyles and emergence of pathogens.</title>
        <authorList>
            <person name="Haridas S."/>
            <person name="Albert R."/>
            <person name="Binder M."/>
            <person name="Bloem J."/>
            <person name="Labutti K."/>
            <person name="Salamov A."/>
            <person name="Andreopoulos B."/>
            <person name="Baker S."/>
            <person name="Barry K."/>
            <person name="Bills G."/>
            <person name="Bluhm B."/>
            <person name="Cannon C."/>
            <person name="Castanera R."/>
            <person name="Culley D."/>
            <person name="Daum C."/>
            <person name="Ezra D."/>
            <person name="Gonzalez J."/>
            <person name="Henrissat B."/>
            <person name="Kuo A."/>
            <person name="Liang C."/>
            <person name="Lipzen A."/>
            <person name="Lutzoni F."/>
            <person name="Magnuson J."/>
            <person name="Mondo S."/>
            <person name="Nolan M."/>
            <person name="Ohm R."/>
            <person name="Pangilinan J."/>
            <person name="Park H.-J."/>
            <person name="Ramirez L."/>
            <person name="Alfaro M."/>
            <person name="Sun H."/>
            <person name="Tritt A."/>
            <person name="Yoshinaga Y."/>
            <person name="Zwiers L.-H."/>
            <person name="Turgeon B."/>
            <person name="Goodwin S."/>
            <person name="Spatafora J."/>
            <person name="Crous P."/>
            <person name="Grigoriev I."/>
        </authorList>
    </citation>
    <scope>NUCLEOTIDE SEQUENCE</scope>
    <source>
        <strain evidence="2">CBS 123094</strain>
    </source>
</reference>
<organism evidence="2 3">
    <name type="scientific">Amniculicola lignicola CBS 123094</name>
    <dbReference type="NCBI Taxonomy" id="1392246"/>
    <lineage>
        <taxon>Eukaryota</taxon>
        <taxon>Fungi</taxon>
        <taxon>Dikarya</taxon>
        <taxon>Ascomycota</taxon>
        <taxon>Pezizomycotina</taxon>
        <taxon>Dothideomycetes</taxon>
        <taxon>Pleosporomycetidae</taxon>
        <taxon>Pleosporales</taxon>
        <taxon>Amniculicolaceae</taxon>
        <taxon>Amniculicola</taxon>
    </lineage>
</organism>
<name>A0A6A5WQ02_9PLEO</name>
<feature type="non-terminal residue" evidence="2">
    <location>
        <position position="75"/>
    </location>
</feature>
<accession>A0A6A5WQ02</accession>
<gene>
    <name evidence="2" type="ORF">P154DRAFT_399176</name>
</gene>
<evidence type="ECO:0000313" key="2">
    <source>
        <dbReference type="EMBL" id="KAF2003617.1"/>
    </source>
</evidence>
<evidence type="ECO:0000256" key="1">
    <source>
        <dbReference type="SAM" id="MobiDB-lite"/>
    </source>
</evidence>
<proteinExistence type="predicted"/>
<keyword evidence="3" id="KW-1185">Reference proteome</keyword>
<sequence length="75" mass="8412">EDAFLMLFWEKVKAVATVKHNIGIPNVSMVEEAFNDYFTGHVIQDKDGNSLPPRAKRDSSSIQSKFARSLTDLAK</sequence>
<dbReference type="OrthoDB" id="3800368at2759"/>
<dbReference type="AlphaFoldDB" id="A0A6A5WQ02"/>
<evidence type="ECO:0000313" key="3">
    <source>
        <dbReference type="Proteomes" id="UP000799779"/>
    </source>
</evidence>
<protein>
    <submittedName>
        <fullName evidence="2">Uncharacterized protein</fullName>
    </submittedName>
</protein>
<dbReference type="Proteomes" id="UP000799779">
    <property type="component" value="Unassembled WGS sequence"/>
</dbReference>
<feature type="non-terminal residue" evidence="2">
    <location>
        <position position="1"/>
    </location>
</feature>